<keyword evidence="2" id="KW-0472">Membrane</keyword>
<feature type="region of interest" description="Disordered" evidence="1">
    <location>
        <begin position="296"/>
        <end position="318"/>
    </location>
</feature>
<evidence type="ECO:0000256" key="1">
    <source>
        <dbReference type="SAM" id="MobiDB-lite"/>
    </source>
</evidence>
<keyword evidence="4" id="KW-1185">Reference proteome</keyword>
<feature type="compositionally biased region" description="Low complexity" evidence="1">
    <location>
        <begin position="354"/>
        <end position="376"/>
    </location>
</feature>
<evidence type="ECO:0000313" key="4">
    <source>
        <dbReference type="Proteomes" id="UP001304769"/>
    </source>
</evidence>
<evidence type="ECO:0000256" key="2">
    <source>
        <dbReference type="SAM" id="Phobius"/>
    </source>
</evidence>
<dbReference type="Proteomes" id="UP001304769">
    <property type="component" value="Unassembled WGS sequence"/>
</dbReference>
<proteinExistence type="predicted"/>
<name>A0ABU5T6I8_9MICC</name>
<organism evidence="3 4">
    <name type="scientific">Sinomonas terricola</name>
    <dbReference type="NCBI Taxonomy" id="3110330"/>
    <lineage>
        <taxon>Bacteria</taxon>
        <taxon>Bacillati</taxon>
        <taxon>Actinomycetota</taxon>
        <taxon>Actinomycetes</taxon>
        <taxon>Micrococcales</taxon>
        <taxon>Micrococcaceae</taxon>
        <taxon>Sinomonas</taxon>
    </lineage>
</organism>
<reference evidence="3 4" key="1">
    <citation type="submission" date="2023-12" db="EMBL/GenBank/DDBJ databases">
        <title>Sinomonas terricola sp. nov, isolated from litchi orchard soil in Guangdong, PR China.</title>
        <authorList>
            <person name="Jiaxin W."/>
            <person name="Yang Z."/>
            <person name="Honghui Z."/>
        </authorList>
    </citation>
    <scope>NUCLEOTIDE SEQUENCE [LARGE SCALE GENOMIC DNA]</scope>
    <source>
        <strain evidence="3 4">JGH33</strain>
    </source>
</reference>
<feature type="transmembrane region" description="Helical" evidence="2">
    <location>
        <begin position="394"/>
        <end position="416"/>
    </location>
</feature>
<feature type="compositionally biased region" description="Basic and acidic residues" evidence="1">
    <location>
        <begin position="95"/>
        <end position="122"/>
    </location>
</feature>
<feature type="compositionally biased region" description="Basic and acidic residues" evidence="1">
    <location>
        <begin position="296"/>
        <end position="308"/>
    </location>
</feature>
<feature type="compositionally biased region" description="Gly residues" evidence="1">
    <location>
        <begin position="50"/>
        <end position="59"/>
    </location>
</feature>
<feature type="compositionally biased region" description="Polar residues" evidence="1">
    <location>
        <begin position="194"/>
        <end position="203"/>
    </location>
</feature>
<protein>
    <submittedName>
        <fullName evidence="3">Uncharacterized protein</fullName>
    </submittedName>
</protein>
<gene>
    <name evidence="3" type="ORF">SPF06_11060</name>
</gene>
<comment type="caution">
    <text evidence="3">The sequence shown here is derived from an EMBL/GenBank/DDBJ whole genome shotgun (WGS) entry which is preliminary data.</text>
</comment>
<accession>A0ABU5T6I8</accession>
<feature type="region of interest" description="Disordered" evidence="1">
    <location>
        <begin position="1"/>
        <end position="269"/>
    </location>
</feature>
<dbReference type="RefSeq" id="WP_323279114.1">
    <property type="nucleotide sequence ID" value="NZ_JAYGGQ010000007.1"/>
</dbReference>
<evidence type="ECO:0000313" key="3">
    <source>
        <dbReference type="EMBL" id="MEA5455260.1"/>
    </source>
</evidence>
<feature type="compositionally biased region" description="Low complexity" evidence="1">
    <location>
        <begin position="164"/>
        <end position="175"/>
    </location>
</feature>
<keyword evidence="2" id="KW-0812">Transmembrane</keyword>
<feature type="region of interest" description="Disordered" evidence="1">
    <location>
        <begin position="354"/>
        <end position="385"/>
    </location>
</feature>
<keyword evidence="2" id="KW-1133">Transmembrane helix</keyword>
<feature type="compositionally biased region" description="Basic and acidic residues" evidence="1">
    <location>
        <begin position="1"/>
        <end position="11"/>
    </location>
</feature>
<dbReference type="EMBL" id="JAYGGQ010000007">
    <property type="protein sequence ID" value="MEA5455260.1"/>
    <property type="molecule type" value="Genomic_DNA"/>
</dbReference>
<sequence>MNKEEKPMTSRRERRLAQATRGEERPARLTPAQARAEDEARAEAAAQGEAGQGVSGEGLGVRDGEAAAPGVQAAENTETGRIRARRALDVPPDAVRAERSSQVRARDREAHRVMRELAEKEQAAQFPSRRSLRQQTPESETEGEAPEQSSAPQGGVPPVPQRPPASGDIPAQALPVVPPAPLQEAPSPRLAEATPSSAPSNGAQALGRPVPIRRAPVRQAPDGSPVLGPETGSFSRLSHEQIAAAREALKGQGKHQPATGERGEGDAVDPEALKQQVAVAEREAILSRRAQARQRLAEETKRDAEATRKAGPAPTSANNLAMVTPLEFMKVPGLPHPVMKPPTTTHVPVVTDRTPAQRGRGRAAASEAAPVAAASAHGLDPLGPQTSRADRERVLFLSIGALGIVALIVAVLIVLLGR</sequence>